<dbReference type="FunFam" id="3.40.50.1820:FF:000213">
    <property type="entry name" value="Carboxylic ester hydrolase"/>
    <property type="match status" value="1"/>
</dbReference>
<gene>
    <name evidence="10" type="ORF">C8A01DRAFT_51501</name>
</gene>
<sequence length="604" mass="65277">MAPRNARRAAPGPPRMLSLVAYPGSSWGLLSPLKLTRDFLVVLLTCGILIVKAAALDERAAKTATVVIPSPDATVLGNVMNKVESFGGIPYAHPPVGQLRLRPPKRLTESIGTFDGTGPAGACPQFVSSAESTNFLLDLLGDIANLPFVQNATGQSEDCLSITVARPEGTKADAKLPVLYWIFGGGFELGWSSMYDGTSLINYGVDIGKPFVFVAVNYRVGGYGFMPGKEIQADGAGNAGLLDQRMGLEWVADNIAAFGGDPDKVTIWGESAGAISVFAQMALFDGDHTYNGKPLFRGAMMSSGTVVPTKPLDSKKGQAVYDQVVKTGGCTGAADTLDCLRNLSSDAFLKAATSVPHLLSYSSLALSYLPRPDGRTLTSSPDDLILRGKYAAVPMIIGDQEDEGTLFALFQSELTTTDKLATYLHKYMFEDATTTQLKELINTYGNGLSAVIEGSPYRSGIFNEIFPGFKRRAAILGDLVFTLSRRLTLLVTSSINKDVPSWSFLMSQNEGTPILGTFHGGDILQVFYGVKDNYAAKSIRSYFLNFVYELDPNGKGDTGFATWPRWSEGHEMVQIFAKRGALLKDNFRQDSYEWIAKNLGILRF</sequence>
<dbReference type="PANTHER" id="PTHR11559">
    <property type="entry name" value="CARBOXYLESTERASE"/>
    <property type="match status" value="1"/>
</dbReference>
<evidence type="ECO:0000256" key="6">
    <source>
        <dbReference type="ARBA" id="ARBA00023098"/>
    </source>
</evidence>
<dbReference type="SUPFAM" id="SSF53474">
    <property type="entry name" value="alpha/beta-Hydrolases"/>
    <property type="match status" value="1"/>
</dbReference>
<dbReference type="InterPro" id="IPR019826">
    <property type="entry name" value="Carboxylesterase_B_AS"/>
</dbReference>
<keyword evidence="4" id="KW-0732">Signal</keyword>
<name>A0AAN6P5Y5_9PEZI</name>
<reference evidence="11" key="1">
    <citation type="journal article" date="2023" name="Mol. Phylogenet. Evol.">
        <title>Genome-scale phylogeny and comparative genomics of the fungal order Sordariales.</title>
        <authorList>
            <person name="Hensen N."/>
            <person name="Bonometti L."/>
            <person name="Westerberg I."/>
            <person name="Brannstrom I.O."/>
            <person name="Guillou S."/>
            <person name="Cros-Aarteil S."/>
            <person name="Calhoun S."/>
            <person name="Haridas S."/>
            <person name="Kuo A."/>
            <person name="Mondo S."/>
            <person name="Pangilinan J."/>
            <person name="Riley R."/>
            <person name="LaButti K."/>
            <person name="Andreopoulos B."/>
            <person name="Lipzen A."/>
            <person name="Chen C."/>
            <person name="Yan M."/>
            <person name="Daum C."/>
            <person name="Ng V."/>
            <person name="Clum A."/>
            <person name="Steindorff A."/>
            <person name="Ohm R.A."/>
            <person name="Martin F."/>
            <person name="Silar P."/>
            <person name="Natvig D.O."/>
            <person name="Lalanne C."/>
            <person name="Gautier V."/>
            <person name="Ament-Velasquez S.L."/>
            <person name="Kruys A."/>
            <person name="Hutchinson M.I."/>
            <person name="Powell A.J."/>
            <person name="Barry K."/>
            <person name="Miller A.N."/>
            <person name="Grigoriev I.V."/>
            <person name="Debuchy R."/>
            <person name="Gladieux P."/>
            <person name="Hiltunen Thoren M."/>
            <person name="Johannesson H."/>
        </authorList>
    </citation>
    <scope>NUCLEOTIDE SEQUENCE [LARGE SCALE GENOMIC DNA]</scope>
    <source>
        <strain evidence="11">CBS 284.82</strain>
    </source>
</reference>
<comment type="similarity">
    <text evidence="2 8">Belongs to the type-B carboxylesterase/lipase family.</text>
</comment>
<dbReference type="EC" id="3.1.1.-" evidence="8"/>
<evidence type="ECO:0000256" key="1">
    <source>
        <dbReference type="ARBA" id="ARBA00004613"/>
    </source>
</evidence>
<keyword evidence="5 8" id="KW-0378">Hydrolase</keyword>
<dbReference type="GO" id="GO:0005576">
    <property type="term" value="C:extracellular region"/>
    <property type="evidence" value="ECO:0007669"/>
    <property type="project" value="UniProtKB-SubCell"/>
</dbReference>
<dbReference type="GO" id="GO:0016787">
    <property type="term" value="F:hydrolase activity"/>
    <property type="evidence" value="ECO:0007669"/>
    <property type="project" value="UniProtKB-KW"/>
</dbReference>
<feature type="domain" description="Carboxylesterase type B" evidence="9">
    <location>
        <begin position="72"/>
        <end position="573"/>
    </location>
</feature>
<dbReference type="Pfam" id="PF00135">
    <property type="entry name" value="COesterase"/>
    <property type="match status" value="1"/>
</dbReference>
<evidence type="ECO:0000313" key="10">
    <source>
        <dbReference type="EMBL" id="KAK4031402.1"/>
    </source>
</evidence>
<keyword evidence="3" id="KW-0964">Secreted</keyword>
<keyword evidence="6" id="KW-0443">Lipid metabolism</keyword>
<evidence type="ECO:0000313" key="11">
    <source>
        <dbReference type="Proteomes" id="UP001303115"/>
    </source>
</evidence>
<evidence type="ECO:0000256" key="3">
    <source>
        <dbReference type="ARBA" id="ARBA00022525"/>
    </source>
</evidence>
<dbReference type="GO" id="GO:0006629">
    <property type="term" value="P:lipid metabolic process"/>
    <property type="evidence" value="ECO:0007669"/>
    <property type="project" value="UniProtKB-KW"/>
</dbReference>
<dbReference type="InterPro" id="IPR050309">
    <property type="entry name" value="Type-B_Carboxylest/Lipase"/>
</dbReference>
<evidence type="ECO:0000256" key="5">
    <source>
        <dbReference type="ARBA" id="ARBA00022801"/>
    </source>
</evidence>
<evidence type="ECO:0000256" key="4">
    <source>
        <dbReference type="ARBA" id="ARBA00022729"/>
    </source>
</evidence>
<evidence type="ECO:0000256" key="7">
    <source>
        <dbReference type="ARBA" id="ARBA00023180"/>
    </source>
</evidence>
<organism evidence="10 11">
    <name type="scientific">Parachaetomium inaequale</name>
    <dbReference type="NCBI Taxonomy" id="2588326"/>
    <lineage>
        <taxon>Eukaryota</taxon>
        <taxon>Fungi</taxon>
        <taxon>Dikarya</taxon>
        <taxon>Ascomycota</taxon>
        <taxon>Pezizomycotina</taxon>
        <taxon>Sordariomycetes</taxon>
        <taxon>Sordariomycetidae</taxon>
        <taxon>Sordariales</taxon>
        <taxon>Chaetomiaceae</taxon>
        <taxon>Parachaetomium</taxon>
    </lineage>
</organism>
<proteinExistence type="inferred from homology"/>
<evidence type="ECO:0000259" key="9">
    <source>
        <dbReference type="Pfam" id="PF00135"/>
    </source>
</evidence>
<dbReference type="InterPro" id="IPR002018">
    <property type="entry name" value="CarbesteraseB"/>
</dbReference>
<evidence type="ECO:0000256" key="8">
    <source>
        <dbReference type="RuleBase" id="RU361235"/>
    </source>
</evidence>
<dbReference type="PROSITE" id="PS00122">
    <property type="entry name" value="CARBOXYLESTERASE_B_1"/>
    <property type="match status" value="1"/>
</dbReference>
<evidence type="ECO:0000256" key="2">
    <source>
        <dbReference type="ARBA" id="ARBA00005964"/>
    </source>
</evidence>
<protein>
    <recommendedName>
        <fullName evidence="8">Carboxylic ester hydrolase</fullName>
        <ecNumber evidence="8">3.1.1.-</ecNumber>
    </recommendedName>
</protein>
<dbReference type="Proteomes" id="UP001303115">
    <property type="component" value="Unassembled WGS sequence"/>
</dbReference>
<accession>A0AAN6P5Y5</accession>
<dbReference type="Gene3D" id="3.40.50.1820">
    <property type="entry name" value="alpha/beta hydrolase"/>
    <property type="match status" value="1"/>
</dbReference>
<comment type="subcellular location">
    <subcellularLocation>
        <location evidence="1">Secreted</location>
    </subcellularLocation>
</comment>
<dbReference type="InterPro" id="IPR029058">
    <property type="entry name" value="AB_hydrolase_fold"/>
</dbReference>
<keyword evidence="11" id="KW-1185">Reference proteome</keyword>
<dbReference type="EMBL" id="MU854824">
    <property type="protein sequence ID" value="KAK4031402.1"/>
    <property type="molecule type" value="Genomic_DNA"/>
</dbReference>
<keyword evidence="7" id="KW-0325">Glycoprotein</keyword>
<comment type="caution">
    <text evidence="10">The sequence shown here is derived from an EMBL/GenBank/DDBJ whole genome shotgun (WGS) entry which is preliminary data.</text>
</comment>
<dbReference type="AlphaFoldDB" id="A0AAN6P5Y5"/>